<accession>A0A3L6LIM9</accession>
<reference evidence="1" key="1">
    <citation type="submission" date="2018-09" db="EMBL/GenBank/DDBJ databases">
        <title>whole genome sequence of T. equiperdum IVM-t1 strain.</title>
        <authorList>
            <person name="Suganuma K."/>
        </authorList>
    </citation>
    <scope>NUCLEOTIDE SEQUENCE [LARGE SCALE GENOMIC DNA]</scope>
    <source>
        <strain evidence="1">IVM-t1</strain>
    </source>
</reference>
<evidence type="ECO:0000313" key="1">
    <source>
        <dbReference type="EMBL" id="RHW74500.1"/>
    </source>
</evidence>
<sequence length="14" mass="1961">MRKRRRNFDFFFLK</sequence>
<dbReference type="Proteomes" id="UP000266743">
    <property type="component" value="Chromosome 1"/>
</dbReference>
<comment type="caution">
    <text evidence="1">The sequence shown here is derived from an EMBL/GenBank/DDBJ whole genome shotgun (WGS) entry which is preliminary data.</text>
</comment>
<gene>
    <name evidence="1" type="ORF">DPX39_010035300</name>
</gene>
<proteinExistence type="predicted"/>
<dbReference type="EMBL" id="QSBY01000001">
    <property type="protein sequence ID" value="RHW74500.1"/>
    <property type="molecule type" value="Genomic_DNA"/>
</dbReference>
<organism evidence="1">
    <name type="scientific">Trypanosoma brucei equiperdum</name>
    <dbReference type="NCBI Taxonomy" id="630700"/>
    <lineage>
        <taxon>Eukaryota</taxon>
        <taxon>Discoba</taxon>
        <taxon>Euglenozoa</taxon>
        <taxon>Kinetoplastea</taxon>
        <taxon>Metakinetoplastina</taxon>
        <taxon>Trypanosomatida</taxon>
        <taxon>Trypanosomatidae</taxon>
        <taxon>Trypanosoma</taxon>
    </lineage>
</organism>
<name>A0A3L6LIM9_9TRYP</name>
<protein>
    <submittedName>
        <fullName evidence="1">Uncharacterized protein</fullName>
    </submittedName>
</protein>